<feature type="non-terminal residue" evidence="2">
    <location>
        <position position="1"/>
    </location>
</feature>
<sequence>DEMDHKTPPIMVTSLSFASLLFLFLVNLNTPTIIRSICILSASDDNTSYPYASYNTIVLILSD</sequence>
<gene>
    <name evidence="2" type="ORF">DERYTH_LOCUS26269</name>
</gene>
<accession>A0A9N9KAJ5</accession>
<evidence type="ECO:0000313" key="2">
    <source>
        <dbReference type="EMBL" id="CAG8816317.1"/>
    </source>
</evidence>
<name>A0A9N9KAJ5_9GLOM</name>
<proteinExistence type="predicted"/>
<reference evidence="2" key="1">
    <citation type="submission" date="2021-06" db="EMBL/GenBank/DDBJ databases">
        <authorList>
            <person name="Kallberg Y."/>
            <person name="Tangrot J."/>
            <person name="Rosling A."/>
        </authorList>
    </citation>
    <scope>NUCLEOTIDE SEQUENCE</scope>
    <source>
        <strain evidence="2">MA453B</strain>
    </source>
</reference>
<evidence type="ECO:0000256" key="1">
    <source>
        <dbReference type="SAM" id="Phobius"/>
    </source>
</evidence>
<evidence type="ECO:0000313" key="3">
    <source>
        <dbReference type="Proteomes" id="UP000789405"/>
    </source>
</evidence>
<dbReference type="EMBL" id="CAJVPY010053726">
    <property type="protein sequence ID" value="CAG8816317.1"/>
    <property type="molecule type" value="Genomic_DNA"/>
</dbReference>
<keyword evidence="1" id="KW-0812">Transmembrane</keyword>
<protein>
    <submittedName>
        <fullName evidence="2">15607_t:CDS:1</fullName>
    </submittedName>
</protein>
<comment type="caution">
    <text evidence="2">The sequence shown here is derived from an EMBL/GenBank/DDBJ whole genome shotgun (WGS) entry which is preliminary data.</text>
</comment>
<dbReference type="AlphaFoldDB" id="A0A9N9KAJ5"/>
<dbReference type="Proteomes" id="UP000789405">
    <property type="component" value="Unassembled WGS sequence"/>
</dbReference>
<keyword evidence="1" id="KW-1133">Transmembrane helix</keyword>
<feature type="non-terminal residue" evidence="2">
    <location>
        <position position="63"/>
    </location>
</feature>
<feature type="transmembrane region" description="Helical" evidence="1">
    <location>
        <begin position="6"/>
        <end position="26"/>
    </location>
</feature>
<organism evidence="2 3">
    <name type="scientific">Dentiscutata erythropus</name>
    <dbReference type="NCBI Taxonomy" id="1348616"/>
    <lineage>
        <taxon>Eukaryota</taxon>
        <taxon>Fungi</taxon>
        <taxon>Fungi incertae sedis</taxon>
        <taxon>Mucoromycota</taxon>
        <taxon>Glomeromycotina</taxon>
        <taxon>Glomeromycetes</taxon>
        <taxon>Diversisporales</taxon>
        <taxon>Gigasporaceae</taxon>
        <taxon>Dentiscutata</taxon>
    </lineage>
</organism>
<keyword evidence="3" id="KW-1185">Reference proteome</keyword>
<keyword evidence="1" id="KW-0472">Membrane</keyword>